<accession>A0AAN8F417</accession>
<feature type="compositionally biased region" description="Basic and acidic residues" evidence="1">
    <location>
        <begin position="132"/>
        <end position="151"/>
    </location>
</feature>
<feature type="region of interest" description="Disordered" evidence="1">
    <location>
        <begin position="1"/>
        <end position="167"/>
    </location>
</feature>
<feature type="compositionally biased region" description="Basic and acidic residues" evidence="1">
    <location>
        <begin position="58"/>
        <end position="67"/>
    </location>
</feature>
<dbReference type="Proteomes" id="UP001316803">
    <property type="component" value="Unassembled WGS sequence"/>
</dbReference>
<gene>
    <name evidence="2" type="ORF">OHC33_002762</name>
</gene>
<dbReference type="AlphaFoldDB" id="A0AAN8F417"/>
<organism evidence="2 3">
    <name type="scientific">Knufia fluminis</name>
    <dbReference type="NCBI Taxonomy" id="191047"/>
    <lineage>
        <taxon>Eukaryota</taxon>
        <taxon>Fungi</taxon>
        <taxon>Dikarya</taxon>
        <taxon>Ascomycota</taxon>
        <taxon>Pezizomycotina</taxon>
        <taxon>Eurotiomycetes</taxon>
        <taxon>Chaetothyriomycetidae</taxon>
        <taxon>Chaetothyriales</taxon>
        <taxon>Trichomeriaceae</taxon>
        <taxon>Knufia</taxon>
    </lineage>
</organism>
<name>A0AAN8F417_9EURO</name>
<evidence type="ECO:0000313" key="2">
    <source>
        <dbReference type="EMBL" id="KAK5956188.1"/>
    </source>
</evidence>
<feature type="region of interest" description="Disordered" evidence="1">
    <location>
        <begin position="227"/>
        <end position="266"/>
    </location>
</feature>
<evidence type="ECO:0000313" key="3">
    <source>
        <dbReference type="Proteomes" id="UP001316803"/>
    </source>
</evidence>
<keyword evidence="3" id="KW-1185">Reference proteome</keyword>
<dbReference type="EMBL" id="JAKLMC020000005">
    <property type="protein sequence ID" value="KAK5956188.1"/>
    <property type="molecule type" value="Genomic_DNA"/>
</dbReference>
<feature type="compositionally biased region" description="Basic residues" evidence="1">
    <location>
        <begin position="257"/>
        <end position="266"/>
    </location>
</feature>
<feature type="compositionally biased region" description="Polar residues" evidence="1">
    <location>
        <begin position="1"/>
        <end position="14"/>
    </location>
</feature>
<protein>
    <submittedName>
        <fullName evidence="2">Uncharacterized protein</fullName>
    </submittedName>
</protein>
<reference evidence="2 3" key="1">
    <citation type="submission" date="2022-12" db="EMBL/GenBank/DDBJ databases">
        <title>Genomic features and morphological characterization of a novel Knufia sp. strain isolated from spacecraft assembly facility.</title>
        <authorList>
            <person name="Teixeira M."/>
            <person name="Chander A.M."/>
            <person name="Stajich J.E."/>
            <person name="Venkateswaran K."/>
        </authorList>
    </citation>
    <scope>NUCLEOTIDE SEQUENCE [LARGE SCALE GENOMIC DNA]</scope>
    <source>
        <strain evidence="2 3">FJI-L2-BK-P2</strain>
    </source>
</reference>
<sequence>MSRHTQVLRPQQSVLEEPDFDGFSDLDVPLPAYFDGPKRAASHSRDSSQDSTLIIQRPESRSGREIQARTSEARPVASPQAPSTRTTDPNTPSRTTPSSTIESSQGRRSNSSVSSVSMPNGYVQSSKNVASPRKDVRASGEKAWRLPEISENHGFSPSIFEDHEGNNDSTNLDVVDAMKSIGQISSGKDVTFDDAASELSAALPPPITRFKDDEDEFNANMAKLFGEGGDNAISKGGSHTAGRSTVKKEKRGFFAKLRSKSQPPRK</sequence>
<proteinExistence type="predicted"/>
<comment type="caution">
    <text evidence="2">The sequence shown here is derived from an EMBL/GenBank/DDBJ whole genome shotgun (WGS) entry which is preliminary data.</text>
</comment>
<evidence type="ECO:0000256" key="1">
    <source>
        <dbReference type="SAM" id="MobiDB-lite"/>
    </source>
</evidence>
<feature type="compositionally biased region" description="Low complexity" evidence="1">
    <location>
        <begin position="82"/>
        <end position="117"/>
    </location>
</feature>